<gene>
    <name evidence="1" type="ORF">METZ01_LOCUS24601</name>
</gene>
<name>A0A381Q0K2_9ZZZZ</name>
<proteinExistence type="predicted"/>
<organism evidence="1">
    <name type="scientific">marine metagenome</name>
    <dbReference type="NCBI Taxonomy" id="408172"/>
    <lineage>
        <taxon>unclassified sequences</taxon>
        <taxon>metagenomes</taxon>
        <taxon>ecological metagenomes</taxon>
    </lineage>
</organism>
<protein>
    <submittedName>
        <fullName evidence="1">Uncharacterized protein</fullName>
    </submittedName>
</protein>
<dbReference type="AlphaFoldDB" id="A0A381Q0K2"/>
<evidence type="ECO:0000313" key="1">
    <source>
        <dbReference type="EMBL" id="SUZ71747.1"/>
    </source>
</evidence>
<accession>A0A381Q0K2</accession>
<sequence length="172" mass="19702">MSNTPAKVINLADRRAKKEDEARNAPISGWITWLYCPKCKSLEYSELEMPNGRVHKKCGSLVEEEEVQIDVRAEYTISLRNSKRLDGLFKETKIPAFLKPLAKKGIGMLENLQAAEVEYRKRLENIVNGPVYPYPDDWDEKSLDMELKTLDPLGLILTEARQPNLHFPEVDS</sequence>
<dbReference type="EMBL" id="UINC01001131">
    <property type="protein sequence ID" value="SUZ71747.1"/>
    <property type="molecule type" value="Genomic_DNA"/>
</dbReference>
<reference evidence="1" key="1">
    <citation type="submission" date="2018-05" db="EMBL/GenBank/DDBJ databases">
        <authorList>
            <person name="Lanie J.A."/>
            <person name="Ng W.-L."/>
            <person name="Kazmierczak K.M."/>
            <person name="Andrzejewski T.M."/>
            <person name="Davidsen T.M."/>
            <person name="Wayne K.J."/>
            <person name="Tettelin H."/>
            <person name="Glass J.I."/>
            <person name="Rusch D."/>
            <person name="Podicherti R."/>
            <person name="Tsui H.-C.T."/>
            <person name="Winkler M.E."/>
        </authorList>
    </citation>
    <scope>NUCLEOTIDE SEQUENCE</scope>
</reference>